<protein>
    <submittedName>
        <fullName evidence="3">DUF2384 domain-containing protein</fullName>
    </submittedName>
</protein>
<dbReference type="NCBIfam" id="TIGR02293">
    <property type="entry name" value="TAS_TIGR02293"/>
    <property type="match status" value="1"/>
</dbReference>
<geneLocation type="plasmid" evidence="3 4">
    <name>p08-4425.1</name>
</geneLocation>
<dbReference type="InterPro" id="IPR024467">
    <property type="entry name" value="Xre/MbcA/ParS-like_toxin-bd"/>
</dbReference>
<reference evidence="3 4" key="1">
    <citation type="submission" date="2019-04" db="EMBL/GenBank/DDBJ databases">
        <title>Complete genome sequences of Canadian Typhimurium and I 1,4,[5],12:i:-.</title>
        <authorList>
            <person name="Schonfeld J."/>
            <person name="Clark C."/>
            <person name="Johnson R."/>
            <person name="Labbe G."/>
            <person name="Liu K."/>
            <person name="Robertson J."/>
            <person name="Nash J.H.E."/>
        </authorList>
    </citation>
    <scope>NUCLEOTIDE SEQUENCE [LARGE SCALE GENOMIC DNA]</scope>
    <source>
        <strain evidence="4">84833166</strain>
        <plasmid evidence="3 4">p08-4425.1</plasmid>
    </source>
</reference>
<dbReference type="SUPFAM" id="SSF47413">
    <property type="entry name" value="lambda repressor-like DNA-binding domains"/>
    <property type="match status" value="1"/>
</dbReference>
<dbReference type="RefSeq" id="WP_053265772.1">
    <property type="nucleotide sequence ID" value="NZ_CP039559.1"/>
</dbReference>
<dbReference type="GO" id="GO:0003677">
    <property type="term" value="F:DNA binding"/>
    <property type="evidence" value="ECO:0007669"/>
    <property type="project" value="InterPro"/>
</dbReference>
<gene>
    <name evidence="3" type="ORF">E5N87_23510</name>
</gene>
<sequence length="147" mass="16671">MKIFKLSTSQPRSPHLWQVAGLKHSTGMSLLGQIREGLDGRVAQLIIDWAKISQADLCKMSGIPPKAFSRSLRTRFSATHSERLVRCIRIIDRAVELFEGDKEGACKWLKSPNMVLNWKEPSELMASETGAYEIIKLITRLEHGVYY</sequence>
<evidence type="ECO:0000259" key="1">
    <source>
        <dbReference type="Pfam" id="PF09722"/>
    </source>
</evidence>
<dbReference type="InterPro" id="IPR010982">
    <property type="entry name" value="Lambda_DNA-bd_dom_sf"/>
</dbReference>
<evidence type="ECO:0000313" key="4">
    <source>
        <dbReference type="Proteomes" id="UP000297386"/>
    </source>
</evidence>
<dbReference type="Proteomes" id="UP000297386">
    <property type="component" value="Plasmid p08-4425.1"/>
</dbReference>
<dbReference type="Pfam" id="PF20432">
    <property type="entry name" value="Xre-like-HTH"/>
    <property type="match status" value="1"/>
</dbReference>
<accession>A0A4P7Y1M4</accession>
<dbReference type="Pfam" id="PF09722">
    <property type="entry name" value="Xre_MbcA_ParS_C"/>
    <property type="match status" value="1"/>
</dbReference>
<name>A0A4P7Y1M4_SALET</name>
<proteinExistence type="predicted"/>
<keyword evidence="3" id="KW-0614">Plasmid</keyword>
<organism evidence="3 4">
    <name type="scientific">Salmonella enterica subsp. enterica serovar 1,4,[5],12:i:-</name>
    <dbReference type="NCBI Taxonomy" id="2583588"/>
    <lineage>
        <taxon>Bacteria</taxon>
        <taxon>Pseudomonadati</taxon>
        <taxon>Pseudomonadota</taxon>
        <taxon>Gammaproteobacteria</taxon>
        <taxon>Enterobacterales</taxon>
        <taxon>Enterobacteriaceae</taxon>
        <taxon>Salmonella</taxon>
    </lineage>
</organism>
<dbReference type="EMBL" id="CP039559">
    <property type="protein sequence ID" value="QCF80140.1"/>
    <property type="molecule type" value="Genomic_DNA"/>
</dbReference>
<feature type="domain" description="Antitoxin Xre/MbcA/ParS-like toxin-binding" evidence="1">
    <location>
        <begin position="94"/>
        <end position="144"/>
    </location>
</feature>
<dbReference type="InterPro" id="IPR011979">
    <property type="entry name" value="Antitox_Xre"/>
</dbReference>
<evidence type="ECO:0000313" key="3">
    <source>
        <dbReference type="EMBL" id="QCF80140.1"/>
    </source>
</evidence>
<feature type="domain" description="Antitoxin Xre-like helix-turn-helix" evidence="2">
    <location>
        <begin position="30"/>
        <end position="87"/>
    </location>
</feature>
<dbReference type="InterPro" id="IPR046847">
    <property type="entry name" value="Xre-like_HTH"/>
</dbReference>
<evidence type="ECO:0000259" key="2">
    <source>
        <dbReference type="Pfam" id="PF20432"/>
    </source>
</evidence>
<dbReference type="AlphaFoldDB" id="A0A4P7Y1M4"/>